<dbReference type="Pfam" id="PF07992">
    <property type="entry name" value="Pyr_redox_2"/>
    <property type="match status" value="1"/>
</dbReference>
<evidence type="ECO:0000256" key="8">
    <source>
        <dbReference type="ARBA" id="ARBA00023284"/>
    </source>
</evidence>
<evidence type="ECO:0000256" key="9">
    <source>
        <dbReference type="ARBA" id="ARBA00048132"/>
    </source>
</evidence>
<feature type="domain" description="FAD/NAD(P)-binding" evidence="12">
    <location>
        <begin position="10"/>
        <end position="297"/>
    </location>
</feature>
<evidence type="ECO:0000256" key="3">
    <source>
        <dbReference type="ARBA" id="ARBA00018719"/>
    </source>
</evidence>
<dbReference type="PRINTS" id="PR00368">
    <property type="entry name" value="FADPNR"/>
</dbReference>
<dbReference type="NCBIfam" id="TIGR01292">
    <property type="entry name" value="TRX_reduct"/>
    <property type="match status" value="1"/>
</dbReference>
<dbReference type="Gene3D" id="3.50.50.60">
    <property type="entry name" value="FAD/NAD(P)-binding domain"/>
    <property type="match status" value="2"/>
</dbReference>
<proteinExistence type="inferred from homology"/>
<sequence length="321" mass="35106">MNSVSEEKIYDVIVIGAGPAGMTAAVYTSRANLSTLMLERGIPGGQMANTEDVENYPGYESILGPDLSNKMFEHAKKFGAEYAYGDVKEVIDGKEYKTIIAGKKEYKTRAIIVASGAEYKKIGVPGEAELGGRGVSYCAVCDGAFFKEKELVVIGGGDSAVEEGVFLTRFASKVTIVHRRDTLRAQKILQDRAFQNEKVDFIWNHTIKEINDTNGKVGSVTLVDVNSGEEKEFKTDGVFVYIGMLPLSKPFVELGITNENGYVETNERMETKIPGIFAAGDVREKMLRQIVTATGDGSIAAQSAQHYVEELLEELKTVTEK</sequence>
<dbReference type="GO" id="GO:0019430">
    <property type="term" value="P:removal of superoxide radicals"/>
    <property type="evidence" value="ECO:0007669"/>
    <property type="project" value="UniProtKB-UniRule"/>
</dbReference>
<comment type="caution">
    <text evidence="13">The sequence shown here is derived from an EMBL/GenBank/DDBJ whole genome shotgun (WGS) entry which is preliminary data.</text>
</comment>
<evidence type="ECO:0000256" key="10">
    <source>
        <dbReference type="RuleBase" id="RU003880"/>
    </source>
</evidence>
<dbReference type="PANTHER" id="PTHR48105">
    <property type="entry name" value="THIOREDOXIN REDUCTASE 1-RELATED-RELATED"/>
    <property type="match status" value="1"/>
</dbReference>
<evidence type="ECO:0000256" key="5">
    <source>
        <dbReference type="ARBA" id="ARBA00022827"/>
    </source>
</evidence>
<accession>A0A2B1KID7</accession>
<dbReference type="GO" id="GO:0004791">
    <property type="term" value="F:thioredoxin-disulfide reductase (NADPH) activity"/>
    <property type="evidence" value="ECO:0007669"/>
    <property type="project" value="UniProtKB-UniRule"/>
</dbReference>
<protein>
    <recommendedName>
        <fullName evidence="3 10">Thioredoxin reductase</fullName>
        <ecNumber evidence="10">1.8.1.9</ecNumber>
    </recommendedName>
</protein>
<evidence type="ECO:0000256" key="7">
    <source>
        <dbReference type="ARBA" id="ARBA00023157"/>
    </source>
</evidence>
<evidence type="ECO:0000256" key="11">
    <source>
        <dbReference type="RuleBase" id="RU003881"/>
    </source>
</evidence>
<keyword evidence="11" id="KW-0521">NADP</keyword>
<comment type="similarity">
    <text evidence="1 10">Belongs to the class-II pyridine nucleotide-disulfide oxidoreductase family.</text>
</comment>
<dbReference type="InterPro" id="IPR023753">
    <property type="entry name" value="FAD/NAD-binding_dom"/>
</dbReference>
<evidence type="ECO:0000259" key="12">
    <source>
        <dbReference type="Pfam" id="PF07992"/>
    </source>
</evidence>
<dbReference type="InterPro" id="IPR008255">
    <property type="entry name" value="Pyr_nucl-diS_OxRdtase_2_AS"/>
</dbReference>
<evidence type="ECO:0000313" key="14">
    <source>
        <dbReference type="Proteomes" id="UP000225182"/>
    </source>
</evidence>
<keyword evidence="8 10" id="KW-0676">Redox-active center</keyword>
<dbReference type="InterPro" id="IPR005982">
    <property type="entry name" value="Thioredox_Rdtase"/>
</dbReference>
<evidence type="ECO:0000256" key="4">
    <source>
        <dbReference type="ARBA" id="ARBA00022630"/>
    </source>
</evidence>
<evidence type="ECO:0000256" key="2">
    <source>
        <dbReference type="ARBA" id="ARBA00011738"/>
    </source>
</evidence>
<comment type="cofactor">
    <cofactor evidence="11">
        <name>FAD</name>
        <dbReference type="ChEBI" id="CHEBI:57692"/>
    </cofactor>
    <text evidence="11">Binds 1 FAD per subunit.</text>
</comment>
<comment type="catalytic activity">
    <reaction evidence="9 10">
        <text>[thioredoxin]-dithiol + NADP(+) = [thioredoxin]-disulfide + NADPH + H(+)</text>
        <dbReference type="Rhea" id="RHEA:20345"/>
        <dbReference type="Rhea" id="RHEA-COMP:10698"/>
        <dbReference type="Rhea" id="RHEA-COMP:10700"/>
        <dbReference type="ChEBI" id="CHEBI:15378"/>
        <dbReference type="ChEBI" id="CHEBI:29950"/>
        <dbReference type="ChEBI" id="CHEBI:50058"/>
        <dbReference type="ChEBI" id="CHEBI:57783"/>
        <dbReference type="ChEBI" id="CHEBI:58349"/>
        <dbReference type="EC" id="1.8.1.9"/>
    </reaction>
</comment>
<dbReference type="PROSITE" id="PS00573">
    <property type="entry name" value="PYRIDINE_REDOX_2"/>
    <property type="match status" value="1"/>
</dbReference>
<keyword evidence="6 10" id="KW-0560">Oxidoreductase</keyword>
<dbReference type="InterPro" id="IPR050097">
    <property type="entry name" value="Ferredoxin-NADP_redctase_2"/>
</dbReference>
<evidence type="ECO:0000313" key="13">
    <source>
        <dbReference type="EMBL" id="PFN23846.1"/>
    </source>
</evidence>
<gene>
    <name evidence="13" type="primary">trxB</name>
    <name evidence="13" type="ORF">COJ50_16570</name>
</gene>
<evidence type="ECO:0000256" key="6">
    <source>
        <dbReference type="ARBA" id="ARBA00023002"/>
    </source>
</evidence>
<name>A0A2B1KID7_BACCE</name>
<dbReference type="InterPro" id="IPR036188">
    <property type="entry name" value="FAD/NAD-bd_sf"/>
</dbReference>
<dbReference type="Proteomes" id="UP000225182">
    <property type="component" value="Unassembled WGS sequence"/>
</dbReference>
<dbReference type="PRINTS" id="PR00469">
    <property type="entry name" value="PNDRDTASEII"/>
</dbReference>
<keyword evidence="4 10" id="KW-0285">Flavoprotein</keyword>
<keyword evidence="5 10" id="KW-0274">FAD</keyword>
<organism evidence="13 14">
    <name type="scientific">Bacillus cereus</name>
    <dbReference type="NCBI Taxonomy" id="1396"/>
    <lineage>
        <taxon>Bacteria</taxon>
        <taxon>Bacillati</taxon>
        <taxon>Bacillota</taxon>
        <taxon>Bacilli</taxon>
        <taxon>Bacillales</taxon>
        <taxon>Bacillaceae</taxon>
        <taxon>Bacillus</taxon>
        <taxon>Bacillus cereus group</taxon>
    </lineage>
</organism>
<keyword evidence="7" id="KW-1015">Disulfide bond</keyword>
<dbReference type="EC" id="1.8.1.9" evidence="10"/>
<evidence type="ECO:0000256" key="1">
    <source>
        <dbReference type="ARBA" id="ARBA00009333"/>
    </source>
</evidence>
<comment type="subunit">
    <text evidence="2 10">Homodimer.</text>
</comment>
<reference evidence="13 14" key="1">
    <citation type="submission" date="2017-09" db="EMBL/GenBank/DDBJ databases">
        <title>Large-scale bioinformatics analysis of Bacillus genomes uncovers conserved roles of natural products in bacterial physiology.</title>
        <authorList>
            <consortium name="Agbiome Team Llc"/>
            <person name="Bleich R.M."/>
            <person name="Grubbs K.J."/>
            <person name="Santa Maria K.C."/>
            <person name="Allen S.E."/>
            <person name="Farag S."/>
            <person name="Shank E.A."/>
            <person name="Bowers A."/>
        </authorList>
    </citation>
    <scope>NUCLEOTIDE SEQUENCE [LARGE SCALE GENOMIC DNA]</scope>
    <source>
        <strain evidence="13 14">AFS076905</strain>
    </source>
</reference>
<dbReference type="GO" id="GO:0005737">
    <property type="term" value="C:cytoplasm"/>
    <property type="evidence" value="ECO:0007669"/>
    <property type="project" value="InterPro"/>
</dbReference>
<dbReference type="AlphaFoldDB" id="A0A2B1KID7"/>
<dbReference type="SUPFAM" id="SSF51905">
    <property type="entry name" value="FAD/NAD(P)-binding domain"/>
    <property type="match status" value="1"/>
</dbReference>
<dbReference type="EMBL" id="NUYN01000025">
    <property type="protein sequence ID" value="PFN23846.1"/>
    <property type="molecule type" value="Genomic_DNA"/>
</dbReference>